<keyword evidence="8" id="KW-1185">Reference proteome</keyword>
<evidence type="ECO:0000313" key="8">
    <source>
        <dbReference type="Proteomes" id="UP001286313"/>
    </source>
</evidence>
<dbReference type="InterPro" id="IPR001828">
    <property type="entry name" value="ANF_lig-bd_rcpt"/>
</dbReference>
<proteinExistence type="predicted"/>
<evidence type="ECO:0000256" key="3">
    <source>
        <dbReference type="ARBA" id="ARBA00022989"/>
    </source>
</evidence>
<accession>A0AAE1G0W6</accession>
<dbReference type="GO" id="GO:0038023">
    <property type="term" value="F:signaling receptor activity"/>
    <property type="evidence" value="ECO:0007669"/>
    <property type="project" value="TreeGrafter"/>
</dbReference>
<gene>
    <name evidence="7" type="ORF">Pcinc_011388</name>
</gene>
<dbReference type="SUPFAM" id="SSF53822">
    <property type="entry name" value="Periplasmic binding protein-like I"/>
    <property type="match status" value="1"/>
</dbReference>
<name>A0AAE1G0W6_PETCI</name>
<evidence type="ECO:0000256" key="4">
    <source>
        <dbReference type="ARBA" id="ARBA00023136"/>
    </source>
</evidence>
<dbReference type="InterPro" id="IPR028082">
    <property type="entry name" value="Peripla_BP_I"/>
</dbReference>
<evidence type="ECO:0000256" key="1">
    <source>
        <dbReference type="ARBA" id="ARBA00004370"/>
    </source>
</evidence>
<evidence type="ECO:0000259" key="6">
    <source>
        <dbReference type="Pfam" id="PF01094"/>
    </source>
</evidence>
<dbReference type="GO" id="GO:0016020">
    <property type="term" value="C:membrane"/>
    <property type="evidence" value="ECO:0007669"/>
    <property type="project" value="UniProtKB-SubCell"/>
</dbReference>
<organism evidence="7 8">
    <name type="scientific">Petrolisthes cinctipes</name>
    <name type="common">Flat porcelain crab</name>
    <dbReference type="NCBI Taxonomy" id="88211"/>
    <lineage>
        <taxon>Eukaryota</taxon>
        <taxon>Metazoa</taxon>
        <taxon>Ecdysozoa</taxon>
        <taxon>Arthropoda</taxon>
        <taxon>Crustacea</taxon>
        <taxon>Multicrustacea</taxon>
        <taxon>Malacostraca</taxon>
        <taxon>Eumalacostraca</taxon>
        <taxon>Eucarida</taxon>
        <taxon>Decapoda</taxon>
        <taxon>Pleocyemata</taxon>
        <taxon>Anomura</taxon>
        <taxon>Galatheoidea</taxon>
        <taxon>Porcellanidae</taxon>
        <taxon>Petrolisthes</taxon>
    </lineage>
</organism>
<dbReference type="Proteomes" id="UP001286313">
    <property type="component" value="Unassembled WGS sequence"/>
</dbReference>
<dbReference type="GO" id="GO:0007165">
    <property type="term" value="P:signal transduction"/>
    <property type="evidence" value="ECO:0007669"/>
    <property type="project" value="TreeGrafter"/>
</dbReference>
<feature type="transmembrane region" description="Helical" evidence="5">
    <location>
        <begin position="7"/>
        <end position="35"/>
    </location>
</feature>
<dbReference type="PANTHER" id="PTHR44755:SF11">
    <property type="entry name" value="ATRIAL NATRIURETIC PEPTIDE RECEPTOR 3 ISOFORM X1"/>
    <property type="match status" value="1"/>
</dbReference>
<protein>
    <recommendedName>
        <fullName evidence="6">Receptor ligand binding region domain-containing protein</fullName>
    </recommendedName>
</protein>
<dbReference type="AlphaFoldDB" id="A0AAE1G0W6"/>
<dbReference type="EMBL" id="JAWQEG010000893">
    <property type="protein sequence ID" value="KAK3884323.1"/>
    <property type="molecule type" value="Genomic_DNA"/>
</dbReference>
<dbReference type="Pfam" id="PF01094">
    <property type="entry name" value="ANF_receptor"/>
    <property type="match status" value="1"/>
</dbReference>
<evidence type="ECO:0000313" key="7">
    <source>
        <dbReference type="EMBL" id="KAK3884323.1"/>
    </source>
</evidence>
<dbReference type="Gene3D" id="3.40.50.2300">
    <property type="match status" value="1"/>
</dbReference>
<keyword evidence="2 5" id="KW-0812">Transmembrane</keyword>
<dbReference type="InterPro" id="IPR052612">
    <property type="entry name" value="ANP_Clearance_Receptor"/>
</dbReference>
<keyword evidence="3 5" id="KW-1133">Transmembrane helix</keyword>
<keyword evidence="4 5" id="KW-0472">Membrane</keyword>
<feature type="domain" description="Receptor ligand binding region" evidence="6">
    <location>
        <begin position="107"/>
        <end position="204"/>
    </location>
</feature>
<comment type="caution">
    <text evidence="7">The sequence shown here is derived from an EMBL/GenBank/DDBJ whole genome shotgun (WGS) entry which is preliminary data.</text>
</comment>
<reference evidence="7" key="1">
    <citation type="submission" date="2023-10" db="EMBL/GenBank/DDBJ databases">
        <title>Genome assemblies of two species of porcelain crab, Petrolisthes cinctipes and Petrolisthes manimaculis (Anomura: Porcellanidae).</title>
        <authorList>
            <person name="Angst P."/>
        </authorList>
    </citation>
    <scope>NUCLEOTIDE SEQUENCE</scope>
    <source>
        <strain evidence="7">PB745_01</strain>
        <tissue evidence="7">Gill</tissue>
    </source>
</reference>
<dbReference type="GO" id="GO:0017046">
    <property type="term" value="F:peptide hormone binding"/>
    <property type="evidence" value="ECO:0007669"/>
    <property type="project" value="TreeGrafter"/>
</dbReference>
<evidence type="ECO:0000256" key="5">
    <source>
        <dbReference type="SAM" id="Phobius"/>
    </source>
</evidence>
<evidence type="ECO:0000256" key="2">
    <source>
        <dbReference type="ARBA" id="ARBA00022692"/>
    </source>
</evidence>
<dbReference type="PANTHER" id="PTHR44755">
    <property type="entry name" value="NATRIURETIC PEPTIDE RECEPTOR 3-RELATED"/>
    <property type="match status" value="1"/>
</dbReference>
<feature type="transmembrane region" description="Helical" evidence="5">
    <location>
        <begin position="41"/>
        <end position="68"/>
    </location>
</feature>
<sequence length="252" mass="29112">MFVLVVLMFVFVVLMFVLVVLMFVLVVLMFVLVVLMVVLVVLMFVLVVLMVVLVVLMFVLVVLMFLLYRFLLIYCGQMGRFLMVKITDDELTTKIILIPDPFSCPVTDVFLGPVDDYVLAPVARFSGAWDVPLLTPGGQPSAFDIRKDYPLLTRLKGYYTEYIFHPLLLFFYIEVGRLLWSVVNHWGWEVLGLLYEENDEKEDGHSVCHFTLASIYETFNNTKPHLEKFNCNSITNFTQLILNFHHKDTSES</sequence>
<comment type="subcellular location">
    <subcellularLocation>
        <location evidence="1">Membrane</location>
    </subcellularLocation>
</comment>